<dbReference type="GO" id="GO:0046872">
    <property type="term" value="F:metal ion binding"/>
    <property type="evidence" value="ECO:0007669"/>
    <property type="project" value="InterPro"/>
</dbReference>
<dbReference type="PANTHER" id="PTHR40758:SF1">
    <property type="entry name" value="CONSERVED PROTEIN"/>
    <property type="match status" value="1"/>
</dbReference>
<dbReference type="Gene3D" id="1.20.120.450">
    <property type="entry name" value="dinb family like domain"/>
    <property type="match status" value="1"/>
</dbReference>
<evidence type="ECO:0000259" key="1">
    <source>
        <dbReference type="Pfam" id="PF07398"/>
    </source>
</evidence>
<feature type="domain" description="Mycothiol-dependent maleylpyruvate isomerase metal-binding" evidence="2">
    <location>
        <begin position="3"/>
        <end position="127"/>
    </location>
</feature>
<comment type="caution">
    <text evidence="3">The sequence shown here is derived from an EMBL/GenBank/DDBJ whole genome shotgun (WGS) entry which is preliminary data.</text>
</comment>
<dbReference type="AlphaFoldDB" id="A0A8J3W7P0"/>
<dbReference type="Proteomes" id="UP000616724">
    <property type="component" value="Unassembled WGS sequence"/>
</dbReference>
<dbReference type="Pfam" id="PF11716">
    <property type="entry name" value="MDMPI_N"/>
    <property type="match status" value="1"/>
</dbReference>
<gene>
    <name evidence="3" type="ORF">Plo01_44450</name>
</gene>
<evidence type="ECO:0000313" key="3">
    <source>
        <dbReference type="EMBL" id="GIH78016.1"/>
    </source>
</evidence>
<keyword evidence="4" id="KW-1185">Reference proteome</keyword>
<organism evidence="3 4">
    <name type="scientific">Planobispora longispora</name>
    <dbReference type="NCBI Taxonomy" id="28887"/>
    <lineage>
        <taxon>Bacteria</taxon>
        <taxon>Bacillati</taxon>
        <taxon>Actinomycetota</taxon>
        <taxon>Actinomycetes</taxon>
        <taxon>Streptosporangiales</taxon>
        <taxon>Streptosporangiaceae</taxon>
        <taxon>Planobispora</taxon>
    </lineage>
</organism>
<dbReference type="NCBIfam" id="TIGR03083">
    <property type="entry name" value="maleylpyruvate isomerase family mycothiol-dependent enzyme"/>
    <property type="match status" value="1"/>
</dbReference>
<dbReference type="PANTHER" id="PTHR40758">
    <property type="entry name" value="CONSERVED PROTEIN"/>
    <property type="match status" value="1"/>
</dbReference>
<evidence type="ECO:0008006" key="5">
    <source>
        <dbReference type="Google" id="ProtNLM"/>
    </source>
</evidence>
<dbReference type="EMBL" id="BOOH01000036">
    <property type="protein sequence ID" value="GIH78016.1"/>
    <property type="molecule type" value="Genomic_DNA"/>
</dbReference>
<accession>A0A8J3W7P0</accession>
<dbReference type="InterPro" id="IPR010872">
    <property type="entry name" value="MDMPI_C-term_domain"/>
</dbReference>
<dbReference type="InterPro" id="IPR034660">
    <property type="entry name" value="DinB/YfiT-like"/>
</dbReference>
<dbReference type="Pfam" id="PF07398">
    <property type="entry name" value="MDMPI_C"/>
    <property type="match status" value="1"/>
</dbReference>
<dbReference type="SUPFAM" id="SSF109854">
    <property type="entry name" value="DinB/YfiT-like putative metalloenzymes"/>
    <property type="match status" value="1"/>
</dbReference>
<reference evidence="3 4" key="1">
    <citation type="submission" date="2021-01" db="EMBL/GenBank/DDBJ databases">
        <title>Whole genome shotgun sequence of Planobispora longispora NBRC 13918.</title>
        <authorList>
            <person name="Komaki H."/>
            <person name="Tamura T."/>
        </authorList>
    </citation>
    <scope>NUCLEOTIDE SEQUENCE [LARGE SCALE GENOMIC DNA]</scope>
    <source>
        <strain evidence="3 4">NBRC 13918</strain>
    </source>
</reference>
<dbReference type="GO" id="GO:0005886">
    <property type="term" value="C:plasma membrane"/>
    <property type="evidence" value="ECO:0007669"/>
    <property type="project" value="TreeGrafter"/>
</dbReference>
<evidence type="ECO:0000313" key="4">
    <source>
        <dbReference type="Proteomes" id="UP000616724"/>
    </source>
</evidence>
<proteinExistence type="predicted"/>
<dbReference type="RefSeq" id="WP_203892547.1">
    <property type="nucleotide sequence ID" value="NZ_BOOH01000036.1"/>
</dbReference>
<protein>
    <recommendedName>
        <fullName evidence="5">Maleylpyruvate isomerase family mycothiol-dependent enzyme</fullName>
    </recommendedName>
</protein>
<sequence>MTALDDSGVRLAEAAAQAGLDAPVPTCPGWTVQDLLDHTGGVHRWATAYVATGKTEPFTDEEKAEFFSAPAGETLIDWFRDGHAALVRTLREADPALECWAFLRAPSPLAFWARRQAHETTIHRVDAESAAGKITPIDPVLAADGVDELFDGFFARPRGRLVADPPVSLAVRATDQPAAWTIRVEPEGRTIAPGVRDDADCVVSGPATGLYLLLWNRVDADGLDVHGDRDVLALWREKARVVWG</sequence>
<evidence type="ECO:0000259" key="2">
    <source>
        <dbReference type="Pfam" id="PF11716"/>
    </source>
</evidence>
<name>A0A8J3W7P0_9ACTN</name>
<dbReference type="InterPro" id="IPR036527">
    <property type="entry name" value="SCP2_sterol-bd_dom_sf"/>
</dbReference>
<dbReference type="InterPro" id="IPR024344">
    <property type="entry name" value="MDMPI_metal-binding"/>
</dbReference>
<dbReference type="InterPro" id="IPR017517">
    <property type="entry name" value="Maleyloyr_isom"/>
</dbReference>
<dbReference type="SUPFAM" id="SSF55718">
    <property type="entry name" value="SCP-like"/>
    <property type="match status" value="1"/>
</dbReference>
<feature type="domain" description="MDMPI C-terminal" evidence="1">
    <location>
        <begin position="141"/>
        <end position="233"/>
    </location>
</feature>